<accession>A0AAV7R1Q4</accession>
<protein>
    <submittedName>
        <fullName evidence="1">Uncharacterized protein</fullName>
    </submittedName>
</protein>
<dbReference type="Proteomes" id="UP001066276">
    <property type="component" value="Chromosome 6"/>
</dbReference>
<proteinExistence type="predicted"/>
<sequence>MCNRLTSALVELEISDLGTRNLRGWCCAEGMAATCRLIIEAAVQRLLNPSAVSPSTSPILLCLDVPLPGTLIT</sequence>
<gene>
    <name evidence="1" type="ORF">NDU88_012960</name>
</gene>
<comment type="caution">
    <text evidence="1">The sequence shown here is derived from an EMBL/GenBank/DDBJ whole genome shotgun (WGS) entry which is preliminary data.</text>
</comment>
<organism evidence="1 2">
    <name type="scientific">Pleurodeles waltl</name>
    <name type="common">Iberian ribbed newt</name>
    <dbReference type="NCBI Taxonomy" id="8319"/>
    <lineage>
        <taxon>Eukaryota</taxon>
        <taxon>Metazoa</taxon>
        <taxon>Chordata</taxon>
        <taxon>Craniata</taxon>
        <taxon>Vertebrata</taxon>
        <taxon>Euteleostomi</taxon>
        <taxon>Amphibia</taxon>
        <taxon>Batrachia</taxon>
        <taxon>Caudata</taxon>
        <taxon>Salamandroidea</taxon>
        <taxon>Salamandridae</taxon>
        <taxon>Pleurodelinae</taxon>
        <taxon>Pleurodeles</taxon>
    </lineage>
</organism>
<evidence type="ECO:0000313" key="1">
    <source>
        <dbReference type="EMBL" id="KAJ1146697.1"/>
    </source>
</evidence>
<dbReference type="AlphaFoldDB" id="A0AAV7R1Q4"/>
<reference evidence="1" key="1">
    <citation type="journal article" date="2022" name="bioRxiv">
        <title>Sequencing and chromosome-scale assembly of the giantPleurodeles waltlgenome.</title>
        <authorList>
            <person name="Brown T."/>
            <person name="Elewa A."/>
            <person name="Iarovenko S."/>
            <person name="Subramanian E."/>
            <person name="Araus A.J."/>
            <person name="Petzold A."/>
            <person name="Susuki M."/>
            <person name="Suzuki K.-i.T."/>
            <person name="Hayashi T."/>
            <person name="Toyoda A."/>
            <person name="Oliveira C."/>
            <person name="Osipova E."/>
            <person name="Leigh N.D."/>
            <person name="Simon A."/>
            <person name="Yun M.H."/>
        </authorList>
    </citation>
    <scope>NUCLEOTIDE SEQUENCE</scope>
    <source>
        <strain evidence="1">20211129_DDA</strain>
        <tissue evidence="1">Liver</tissue>
    </source>
</reference>
<keyword evidence="2" id="KW-1185">Reference proteome</keyword>
<name>A0AAV7R1Q4_PLEWA</name>
<evidence type="ECO:0000313" key="2">
    <source>
        <dbReference type="Proteomes" id="UP001066276"/>
    </source>
</evidence>
<dbReference type="EMBL" id="JANPWB010000010">
    <property type="protein sequence ID" value="KAJ1146697.1"/>
    <property type="molecule type" value="Genomic_DNA"/>
</dbReference>